<dbReference type="STRING" id="690307.A0A1L9X674"/>
<dbReference type="VEuPathDB" id="FungiDB:ASPACDRAFT_57303"/>
<dbReference type="EMBL" id="KV878971">
    <property type="protein sequence ID" value="OJK03950.1"/>
    <property type="molecule type" value="Genomic_DNA"/>
</dbReference>
<name>A0A1L9X674_ASPA1</name>
<accession>A0A1L9X674</accession>
<feature type="region of interest" description="Disordered" evidence="1">
    <location>
        <begin position="172"/>
        <end position="194"/>
    </location>
</feature>
<evidence type="ECO:0000256" key="1">
    <source>
        <dbReference type="SAM" id="MobiDB-lite"/>
    </source>
</evidence>
<dbReference type="CDD" id="cd23703">
    <property type="entry name" value="mS26_PET12"/>
    <property type="match status" value="1"/>
</dbReference>
<evidence type="ECO:0000313" key="2">
    <source>
        <dbReference type="EMBL" id="OJK03950.1"/>
    </source>
</evidence>
<dbReference type="OrthoDB" id="5223508at2759"/>
<evidence type="ECO:0000313" key="3">
    <source>
        <dbReference type="Proteomes" id="UP000184546"/>
    </source>
</evidence>
<dbReference type="Proteomes" id="UP000184546">
    <property type="component" value="Unassembled WGS sequence"/>
</dbReference>
<dbReference type="InterPro" id="IPR058940">
    <property type="entry name" value="mS26_fungi"/>
</dbReference>
<reference evidence="3" key="1">
    <citation type="journal article" date="2017" name="Genome Biol.">
        <title>Comparative genomics reveals high biological diversity and specific adaptations in the industrially and medically important fungal genus Aspergillus.</title>
        <authorList>
            <person name="de Vries R.P."/>
            <person name="Riley R."/>
            <person name="Wiebenga A."/>
            <person name="Aguilar-Osorio G."/>
            <person name="Amillis S."/>
            <person name="Uchima C.A."/>
            <person name="Anderluh G."/>
            <person name="Asadollahi M."/>
            <person name="Askin M."/>
            <person name="Barry K."/>
            <person name="Battaglia E."/>
            <person name="Bayram O."/>
            <person name="Benocci T."/>
            <person name="Braus-Stromeyer S.A."/>
            <person name="Caldana C."/>
            <person name="Canovas D."/>
            <person name="Cerqueira G.C."/>
            <person name="Chen F."/>
            <person name="Chen W."/>
            <person name="Choi C."/>
            <person name="Clum A."/>
            <person name="Dos Santos R.A."/>
            <person name="Damasio A.R."/>
            <person name="Diallinas G."/>
            <person name="Emri T."/>
            <person name="Fekete E."/>
            <person name="Flipphi M."/>
            <person name="Freyberg S."/>
            <person name="Gallo A."/>
            <person name="Gournas C."/>
            <person name="Habgood R."/>
            <person name="Hainaut M."/>
            <person name="Harispe M.L."/>
            <person name="Henrissat B."/>
            <person name="Hilden K.S."/>
            <person name="Hope R."/>
            <person name="Hossain A."/>
            <person name="Karabika E."/>
            <person name="Karaffa L."/>
            <person name="Karanyi Z."/>
            <person name="Krasevec N."/>
            <person name="Kuo A."/>
            <person name="Kusch H."/>
            <person name="LaButti K."/>
            <person name="Lagendijk E.L."/>
            <person name="Lapidus A."/>
            <person name="Levasseur A."/>
            <person name="Lindquist E."/>
            <person name="Lipzen A."/>
            <person name="Logrieco A.F."/>
            <person name="MacCabe A."/>
            <person name="Maekelae M.R."/>
            <person name="Malavazi I."/>
            <person name="Melin P."/>
            <person name="Meyer V."/>
            <person name="Mielnichuk N."/>
            <person name="Miskei M."/>
            <person name="Molnar A.P."/>
            <person name="Mule G."/>
            <person name="Ngan C.Y."/>
            <person name="Orejas M."/>
            <person name="Orosz E."/>
            <person name="Ouedraogo J.P."/>
            <person name="Overkamp K.M."/>
            <person name="Park H.-S."/>
            <person name="Perrone G."/>
            <person name="Piumi F."/>
            <person name="Punt P.J."/>
            <person name="Ram A.F."/>
            <person name="Ramon A."/>
            <person name="Rauscher S."/>
            <person name="Record E."/>
            <person name="Riano-Pachon D.M."/>
            <person name="Robert V."/>
            <person name="Roehrig J."/>
            <person name="Ruller R."/>
            <person name="Salamov A."/>
            <person name="Salih N.S."/>
            <person name="Samson R.A."/>
            <person name="Sandor E."/>
            <person name="Sanguinetti M."/>
            <person name="Schuetze T."/>
            <person name="Sepcic K."/>
            <person name="Shelest E."/>
            <person name="Sherlock G."/>
            <person name="Sophianopoulou V."/>
            <person name="Squina F.M."/>
            <person name="Sun H."/>
            <person name="Susca A."/>
            <person name="Todd R.B."/>
            <person name="Tsang A."/>
            <person name="Unkles S.E."/>
            <person name="van de Wiele N."/>
            <person name="van Rossen-Uffink D."/>
            <person name="Oliveira J.V."/>
            <person name="Vesth T.C."/>
            <person name="Visser J."/>
            <person name="Yu J.-H."/>
            <person name="Zhou M."/>
            <person name="Andersen M.R."/>
            <person name="Archer D.B."/>
            <person name="Baker S.E."/>
            <person name="Benoit I."/>
            <person name="Brakhage A.A."/>
            <person name="Braus G.H."/>
            <person name="Fischer R."/>
            <person name="Frisvad J.C."/>
            <person name="Goldman G.H."/>
            <person name="Houbraken J."/>
            <person name="Oakley B."/>
            <person name="Pocsi I."/>
            <person name="Scazzocchio C."/>
            <person name="Seiboth B."/>
            <person name="vanKuyk P.A."/>
            <person name="Wortman J."/>
            <person name="Dyer P.S."/>
            <person name="Grigoriev I.V."/>
        </authorList>
    </citation>
    <scope>NUCLEOTIDE SEQUENCE [LARGE SCALE GENOMIC DNA]</scope>
    <source>
        <strain evidence="3">ATCC 16872 / CBS 172.66 / WB 5094</strain>
    </source>
</reference>
<dbReference type="GeneID" id="30977040"/>
<dbReference type="RefSeq" id="XP_020060289.1">
    <property type="nucleotide sequence ID" value="XM_020203226.1"/>
</dbReference>
<dbReference type="AlphaFoldDB" id="A0A1L9X674"/>
<keyword evidence="3" id="KW-1185">Reference proteome</keyword>
<gene>
    <name evidence="2" type="ORF">ASPACDRAFT_57303</name>
</gene>
<organism evidence="2 3">
    <name type="scientific">Aspergillus aculeatus (strain ATCC 16872 / CBS 172.66 / WB 5094)</name>
    <dbReference type="NCBI Taxonomy" id="690307"/>
    <lineage>
        <taxon>Eukaryota</taxon>
        <taxon>Fungi</taxon>
        <taxon>Dikarya</taxon>
        <taxon>Ascomycota</taxon>
        <taxon>Pezizomycotina</taxon>
        <taxon>Eurotiomycetes</taxon>
        <taxon>Eurotiomycetidae</taxon>
        <taxon>Eurotiales</taxon>
        <taxon>Aspergillaceae</taxon>
        <taxon>Aspergillus</taxon>
        <taxon>Aspergillus subgen. Circumdati</taxon>
    </lineage>
</organism>
<protein>
    <submittedName>
        <fullName evidence="2">Uncharacterized protein</fullName>
    </submittedName>
</protein>
<dbReference type="Pfam" id="PF26163">
    <property type="entry name" value="mS26"/>
    <property type="match status" value="1"/>
</dbReference>
<sequence length="286" mass="33082">MALFRNGRTATVQFRGFASSASLRVGPESPNFIDVPRVLQPEQPSKPRVKGTLPVPREIFPARRTDKPTEAYIHAATPLPKKISLNPNHPDYEYREQQRKMANMRRKNLKEGLLELHARKQATDKAMKQQSEQKQRYREKIMRQPAREDVRLTQTSVVQAMLPQRMQVLPDPGRESRLRASRRQLEEKERLKNAERQNNLHDLYVNARQFITTEEQLAAEIEKVFPEGENEAWRNDHQAGNNIWNLGHPQSVSSLVHETSRSESARWDAIQGRIKKLGEEITGGKF</sequence>
<dbReference type="OMA" id="WNLGPPP"/>
<proteinExistence type="predicted"/>